<keyword evidence="2" id="KW-0378">Hydrolase</keyword>
<dbReference type="Gene3D" id="3.40.50.1820">
    <property type="entry name" value="alpha/beta hydrolase"/>
    <property type="match status" value="1"/>
</dbReference>
<accession>A0A831RP97</accession>
<reference evidence="2" key="1">
    <citation type="journal article" date="2020" name="mSystems">
        <title>Genome- and Community-Level Interaction Insights into Carbon Utilization and Element Cycling Functions of Hydrothermarchaeota in Hydrothermal Sediment.</title>
        <authorList>
            <person name="Zhou Z."/>
            <person name="Liu Y."/>
            <person name="Xu W."/>
            <person name="Pan J."/>
            <person name="Luo Z.H."/>
            <person name="Li M."/>
        </authorList>
    </citation>
    <scope>NUCLEOTIDE SEQUENCE [LARGE SCALE GENOMIC DNA]</scope>
    <source>
        <strain evidence="2">HyVt-443</strain>
    </source>
</reference>
<gene>
    <name evidence="2" type="ORF">ENI96_15470</name>
</gene>
<evidence type="ECO:0000313" key="2">
    <source>
        <dbReference type="EMBL" id="HEB97817.1"/>
    </source>
</evidence>
<organism evidence="2">
    <name type="scientific">Sedimenticola thiotaurini</name>
    <dbReference type="NCBI Taxonomy" id="1543721"/>
    <lineage>
        <taxon>Bacteria</taxon>
        <taxon>Pseudomonadati</taxon>
        <taxon>Pseudomonadota</taxon>
        <taxon>Gammaproteobacteria</taxon>
        <taxon>Chromatiales</taxon>
        <taxon>Sedimenticolaceae</taxon>
        <taxon>Sedimenticola</taxon>
    </lineage>
</organism>
<dbReference type="EMBL" id="DRKP01000192">
    <property type="protein sequence ID" value="HEB97817.1"/>
    <property type="molecule type" value="Genomic_DNA"/>
</dbReference>
<dbReference type="GO" id="GO:0016787">
    <property type="term" value="F:hydrolase activity"/>
    <property type="evidence" value="ECO:0007669"/>
    <property type="project" value="UniProtKB-KW"/>
</dbReference>
<evidence type="ECO:0000259" key="1">
    <source>
        <dbReference type="Pfam" id="PF12146"/>
    </source>
</evidence>
<protein>
    <submittedName>
        <fullName evidence="2">Hydrolase 1, exosortase A system-associated</fullName>
    </submittedName>
</protein>
<sequence length="299" mass="33997">MTATEKAICFQCNGSPLVGILHRPEHPARTGVVIVDAGGPQYRVGVARQLVQWARTLAEGGVAVLRFDYRGFGDSGGPYLGFEHIDDDIRAAVDVLNGELPGLEEIVLWGECNAASAILMYAWRDQRVKRLVLQNPWVRSEETQARTYIRHYYWYRLRQRSFWRKLLHFEFNPVESLQSLFGLLRKSRAGTGYDEQSVEKPDIDPDLPYQVRMREGLGRFDGEILLFMSGRSLIGRELDEAVAGSERWKEVVSGSRIERVEMKEADHTFSRSTERRYLIERALSWLAGGETGSRGSGDE</sequence>
<dbReference type="InterPro" id="IPR022742">
    <property type="entry name" value="Hydrolase_4"/>
</dbReference>
<dbReference type="AlphaFoldDB" id="A0A831RP97"/>
<dbReference type="SUPFAM" id="SSF53474">
    <property type="entry name" value="alpha/beta-Hydrolases"/>
    <property type="match status" value="1"/>
</dbReference>
<comment type="caution">
    <text evidence="2">The sequence shown here is derived from an EMBL/GenBank/DDBJ whole genome shotgun (WGS) entry which is preliminary data.</text>
</comment>
<dbReference type="InterPro" id="IPR017531">
    <property type="entry name" value="Hydrolase-1_PEP"/>
</dbReference>
<dbReference type="Pfam" id="PF12146">
    <property type="entry name" value="Hydrolase_4"/>
    <property type="match status" value="1"/>
</dbReference>
<dbReference type="NCBIfam" id="TIGR03100">
    <property type="entry name" value="hydr1_PEP"/>
    <property type="match status" value="1"/>
</dbReference>
<dbReference type="InterPro" id="IPR029058">
    <property type="entry name" value="AB_hydrolase_fold"/>
</dbReference>
<feature type="domain" description="Serine aminopeptidase S33" evidence="1">
    <location>
        <begin position="50"/>
        <end position="151"/>
    </location>
</feature>
<dbReference type="Proteomes" id="UP000886251">
    <property type="component" value="Unassembled WGS sequence"/>
</dbReference>
<proteinExistence type="predicted"/>
<name>A0A831RP97_9GAMM</name>